<dbReference type="Gene3D" id="3.40.630.30">
    <property type="match status" value="1"/>
</dbReference>
<sequence length="166" mass="18426">MARNILKSNISVDKHYICQNNEIKKITLTDEQIQYAGTAEGFLVGGNDTTYLHVIKNDDKIIGFFKIDTAYSESFPFCPKNSLGLKAFAIDIDSQGQGIGTQVVKKLLPYLEANYPEYKSVYLTVNCKNPAAKSCYQKGGFLDPQQLYLGGEAGPQHIMFANLTNN</sequence>
<evidence type="ECO:0000313" key="3">
    <source>
        <dbReference type="Proteomes" id="UP000269041"/>
    </source>
</evidence>
<dbReference type="Proteomes" id="UP000269041">
    <property type="component" value="Unassembled WGS sequence"/>
</dbReference>
<keyword evidence="2" id="KW-0808">Transferase</keyword>
<reference evidence="2 3" key="1">
    <citation type="submission" date="2018-12" db="EMBL/GenBank/DDBJ databases">
        <title>Genomic taxonomy of the Vibrionaceae family.</title>
        <authorList>
            <person name="Gomez-Gil B."/>
            <person name="Enciso-Ibarra K."/>
        </authorList>
    </citation>
    <scope>NUCLEOTIDE SEQUENCE [LARGE SCALE GENOMIC DNA]</scope>
    <source>
        <strain evidence="2 3">CAIM 594</strain>
    </source>
</reference>
<comment type="caution">
    <text evidence="2">The sequence shown here is derived from an EMBL/GenBank/DDBJ whole genome shotgun (WGS) entry which is preliminary data.</text>
</comment>
<dbReference type="OrthoDB" id="8304386at2"/>
<dbReference type="InterPro" id="IPR000182">
    <property type="entry name" value="GNAT_dom"/>
</dbReference>
<proteinExistence type="predicted"/>
<protein>
    <submittedName>
        <fullName evidence="2">GNAT family N-acetyltransferase</fullName>
    </submittedName>
</protein>
<organism evidence="2 3">
    <name type="scientific">Vibrio pectenicida</name>
    <dbReference type="NCBI Taxonomy" id="62763"/>
    <lineage>
        <taxon>Bacteria</taxon>
        <taxon>Pseudomonadati</taxon>
        <taxon>Pseudomonadota</taxon>
        <taxon>Gammaproteobacteria</taxon>
        <taxon>Vibrionales</taxon>
        <taxon>Vibrionaceae</taxon>
        <taxon>Vibrio</taxon>
    </lineage>
</organism>
<name>A0A3R9EDU0_9VIBR</name>
<dbReference type="Pfam" id="PF00583">
    <property type="entry name" value="Acetyltransf_1"/>
    <property type="match status" value="1"/>
</dbReference>
<evidence type="ECO:0000259" key="1">
    <source>
        <dbReference type="PROSITE" id="PS51186"/>
    </source>
</evidence>
<dbReference type="CDD" id="cd04301">
    <property type="entry name" value="NAT_SF"/>
    <property type="match status" value="1"/>
</dbReference>
<dbReference type="EMBL" id="RSFA01000025">
    <property type="protein sequence ID" value="RSD31657.1"/>
    <property type="molecule type" value="Genomic_DNA"/>
</dbReference>
<accession>A0A3R9EDU0</accession>
<feature type="domain" description="N-acetyltransferase" evidence="1">
    <location>
        <begin position="8"/>
        <end position="164"/>
    </location>
</feature>
<dbReference type="SUPFAM" id="SSF55729">
    <property type="entry name" value="Acyl-CoA N-acyltransferases (Nat)"/>
    <property type="match status" value="1"/>
</dbReference>
<dbReference type="RefSeq" id="WP_125320613.1">
    <property type="nucleotide sequence ID" value="NZ_AP024889.1"/>
</dbReference>
<keyword evidence="3" id="KW-1185">Reference proteome</keyword>
<dbReference type="InterPro" id="IPR016181">
    <property type="entry name" value="Acyl_CoA_acyltransferase"/>
</dbReference>
<gene>
    <name evidence="2" type="ORF">EJA03_07450</name>
</gene>
<dbReference type="AlphaFoldDB" id="A0A3R9EDU0"/>
<dbReference type="PROSITE" id="PS51186">
    <property type="entry name" value="GNAT"/>
    <property type="match status" value="1"/>
</dbReference>
<dbReference type="GO" id="GO:0016747">
    <property type="term" value="F:acyltransferase activity, transferring groups other than amino-acyl groups"/>
    <property type="evidence" value="ECO:0007669"/>
    <property type="project" value="InterPro"/>
</dbReference>
<evidence type="ECO:0000313" key="2">
    <source>
        <dbReference type="EMBL" id="RSD31657.1"/>
    </source>
</evidence>